<evidence type="ECO:0000313" key="2">
    <source>
        <dbReference type="EMBL" id="ELQ36437.1"/>
    </source>
</evidence>
<sequence>MCEPVVPDLVCCHCALFTRGSPFSRSAAAPQKPPKDVPPPTPVNLPSYLPRFGGRQGRDIDQCDDNEGHIDSLKVPLVKLLRTIIRPADVSEKHFEALGVNVVPNVAIQELIPDTSVLPDFTDWEAMDHARACDINQSTRVRICNGNMSPGVEIYQDRMRELSTPNEAAYRSVRRMKPKPGQPQARLGNSYEFFRNLEVVSTYWDDTSAVLAGKVANPTATAPAEGSGQAKATEELIFFRTGSGAQMPPEYRINVTNSFLKLVAYDFGCSVTGPRTEPRLYLNSPSMVAPVPDTTSDPKSTSMPEVATLSQAVPLPGPSSYFSSDCTFIFRTPRTREAARQGLCEGPVAAVSARHTTTFPPSDPINSNLSPHPDSVVDLAREIVAALVTAQHRAREGRVERRIGKDSWWATKKRWGGGTGGPIGREVELSSATSTSIGTVEGGDRRSSGSSKERSRLAASLVEPTKPTVAGEEPARLGSDLNSETGPNRKIPGPVIRAASPSSSPSLSASGRKSIHSTPYLTPRVRTKSRRTTLAIYDSYRMVRPPAAAWDPKTRYSPIGRIPGADFDDIFVVSALFHHISFLRVRVPTRLLEVLDGAPDNFMDKGSTGGDKAHSWGGLNVYRTQWYDLFLADDRVAAMKVVWSMMAYLMRATDGGSGDDVKMTGT</sequence>
<feature type="region of interest" description="Disordered" evidence="1">
    <location>
        <begin position="411"/>
        <end position="519"/>
    </location>
</feature>
<reference evidence="2" key="1">
    <citation type="journal article" date="2012" name="PLoS Genet.">
        <title>Comparative analysis of the genomes of two field isolates of the rice blast fungus Magnaporthe oryzae.</title>
        <authorList>
            <person name="Xue M."/>
            <person name="Yang J."/>
            <person name="Li Z."/>
            <person name="Hu S."/>
            <person name="Yao N."/>
            <person name="Dean R.A."/>
            <person name="Zhao W."/>
            <person name="Shen M."/>
            <person name="Zhang H."/>
            <person name="Li C."/>
            <person name="Liu L."/>
            <person name="Cao L."/>
            <person name="Xu X."/>
            <person name="Xing Y."/>
            <person name="Hsiang T."/>
            <person name="Zhang Z."/>
            <person name="Xu J.R."/>
            <person name="Peng Y.L."/>
        </authorList>
    </citation>
    <scope>NUCLEOTIDE SEQUENCE</scope>
    <source>
        <strain evidence="2">Y34</strain>
    </source>
</reference>
<protein>
    <submittedName>
        <fullName evidence="2">Uncharacterized protein</fullName>
    </submittedName>
</protein>
<evidence type="ECO:0000256" key="1">
    <source>
        <dbReference type="SAM" id="MobiDB-lite"/>
    </source>
</evidence>
<feature type="compositionally biased region" description="Low complexity" evidence="1">
    <location>
        <begin position="498"/>
        <end position="510"/>
    </location>
</feature>
<dbReference type="Proteomes" id="UP000011086">
    <property type="component" value="Unassembled WGS sequence"/>
</dbReference>
<dbReference type="AlphaFoldDB" id="A0AA97PJ28"/>
<feature type="compositionally biased region" description="Basic and acidic residues" evidence="1">
    <location>
        <begin position="442"/>
        <end position="456"/>
    </location>
</feature>
<accession>A0AA97PJ28</accession>
<dbReference type="EMBL" id="JH793193">
    <property type="protein sequence ID" value="ELQ36437.1"/>
    <property type="molecule type" value="Genomic_DNA"/>
</dbReference>
<gene>
    <name evidence="2" type="ORF">OOU_Y34scaffold00662g18</name>
</gene>
<name>A0AA97PJ28_PYRO3</name>
<organism evidence="2">
    <name type="scientific">Pyricularia oryzae (strain Y34)</name>
    <name type="common">Rice blast fungus</name>
    <name type="synonym">Magnaporthe oryzae</name>
    <dbReference type="NCBI Taxonomy" id="1143189"/>
    <lineage>
        <taxon>Eukaryota</taxon>
        <taxon>Fungi</taxon>
        <taxon>Dikarya</taxon>
        <taxon>Ascomycota</taxon>
        <taxon>Pezizomycotina</taxon>
        <taxon>Sordariomycetes</taxon>
        <taxon>Sordariomycetidae</taxon>
        <taxon>Magnaporthales</taxon>
        <taxon>Pyriculariaceae</taxon>
        <taxon>Pyricularia</taxon>
    </lineage>
</organism>
<proteinExistence type="predicted"/>